<dbReference type="SUPFAM" id="SSF50475">
    <property type="entry name" value="FMN-binding split barrel"/>
    <property type="match status" value="1"/>
</dbReference>
<dbReference type="RefSeq" id="WP_377354051.1">
    <property type="nucleotide sequence ID" value="NZ_JBHTLQ010000033.1"/>
</dbReference>
<keyword evidence="1" id="KW-0560">Oxidoreductase</keyword>
<evidence type="ECO:0000313" key="2">
    <source>
        <dbReference type="Proteomes" id="UP001597216"/>
    </source>
</evidence>
<dbReference type="InterPro" id="IPR024747">
    <property type="entry name" value="Pyridox_Oxase-rel"/>
</dbReference>
<proteinExistence type="predicted"/>
<dbReference type="EMBL" id="JBHTLQ010000033">
    <property type="protein sequence ID" value="MFD1191752.1"/>
    <property type="molecule type" value="Genomic_DNA"/>
</dbReference>
<dbReference type="InterPro" id="IPR012349">
    <property type="entry name" value="Split_barrel_FMN-bd"/>
</dbReference>
<dbReference type="PANTHER" id="PTHR34071:SF2">
    <property type="entry name" value="FLAVIN-NUCLEOTIDE-BINDING PROTEIN"/>
    <property type="match status" value="1"/>
</dbReference>
<sequence length="237" mass="25448">MTDTYPTSPRSRVRRRPDRASYDAAAVHAVLDAGLVAHVAYVIDGQPFVTPTAYWREGRRLYWHGAAGSRMLQAQAGGLPVCVAVTHLDGLIAGRSAFMHSIQFRSVMAFGRTRLIEEPGEKAVAMAAFLERLYPGRTREVRPPSETELKQIAVVEMTIEEAAAKTKANGAGMIPPDEAWPVWSGVIPISTRVEAPQADALHSAGLPLSDSLAAYVAGGRLSDILEASLADQPGFSA</sequence>
<dbReference type="GO" id="GO:0016491">
    <property type="term" value="F:oxidoreductase activity"/>
    <property type="evidence" value="ECO:0007669"/>
    <property type="project" value="UniProtKB-KW"/>
</dbReference>
<dbReference type="EC" id="1.-.-.-" evidence="1"/>
<gene>
    <name evidence="1" type="ORF">ACFQ27_14275</name>
</gene>
<keyword evidence="2" id="KW-1185">Reference proteome</keyword>
<dbReference type="Gene3D" id="2.30.110.10">
    <property type="entry name" value="Electron Transport, Fmn-binding Protein, Chain A"/>
    <property type="match status" value="1"/>
</dbReference>
<accession>A0ABW3T3L5</accession>
<comment type="caution">
    <text evidence="1">The sequence shown here is derived from an EMBL/GenBank/DDBJ whole genome shotgun (WGS) entry which is preliminary data.</text>
</comment>
<dbReference type="Proteomes" id="UP001597216">
    <property type="component" value="Unassembled WGS sequence"/>
</dbReference>
<dbReference type="PANTHER" id="PTHR34071">
    <property type="entry name" value="5-NITROIMIDAZOLE ANTIBIOTICS RESISTANCE PROTEIN, NIMA-FAMILY-RELATED PROTEIN-RELATED"/>
    <property type="match status" value="1"/>
</dbReference>
<evidence type="ECO:0000313" key="1">
    <source>
        <dbReference type="EMBL" id="MFD1191752.1"/>
    </source>
</evidence>
<protein>
    <submittedName>
        <fullName evidence="1">Pyridoxamine 5'-phosphate oxidase family protein</fullName>
        <ecNumber evidence="1">1.-.-.-</ecNumber>
    </submittedName>
</protein>
<dbReference type="Pfam" id="PF12900">
    <property type="entry name" value="Pyridox_ox_2"/>
    <property type="match status" value="1"/>
</dbReference>
<name>A0ABW3T3L5_9CAUL</name>
<reference evidence="2" key="1">
    <citation type="journal article" date="2019" name="Int. J. Syst. Evol. Microbiol.">
        <title>The Global Catalogue of Microorganisms (GCM) 10K type strain sequencing project: providing services to taxonomists for standard genome sequencing and annotation.</title>
        <authorList>
            <consortium name="The Broad Institute Genomics Platform"/>
            <consortium name="The Broad Institute Genome Sequencing Center for Infectious Disease"/>
            <person name="Wu L."/>
            <person name="Ma J."/>
        </authorList>
    </citation>
    <scope>NUCLEOTIDE SEQUENCE [LARGE SCALE GENOMIC DNA]</scope>
    <source>
        <strain evidence="2">CCUG 55074</strain>
    </source>
</reference>
<organism evidence="1 2">
    <name type="scientific">Phenylobacterium conjunctum</name>
    <dbReference type="NCBI Taxonomy" id="1298959"/>
    <lineage>
        <taxon>Bacteria</taxon>
        <taxon>Pseudomonadati</taxon>
        <taxon>Pseudomonadota</taxon>
        <taxon>Alphaproteobacteria</taxon>
        <taxon>Caulobacterales</taxon>
        <taxon>Caulobacteraceae</taxon>
        <taxon>Phenylobacterium</taxon>
    </lineage>
</organism>